<reference evidence="2 3" key="1">
    <citation type="submission" date="2018-10" db="EMBL/GenBank/DDBJ databases">
        <title>Isolation from soil.</title>
        <authorList>
            <person name="Hu J."/>
        </authorList>
    </citation>
    <scope>NUCLEOTIDE SEQUENCE [LARGE SCALE GENOMIC DNA]</scope>
    <source>
        <strain evidence="2 3">NEAU-Ht49</strain>
    </source>
</reference>
<dbReference type="OrthoDB" id="3481586at2"/>
<dbReference type="RefSeq" id="WP_122199273.1">
    <property type="nucleotide sequence ID" value="NZ_JBHSKC010000022.1"/>
</dbReference>
<dbReference type="EMBL" id="RFFG01000127">
    <property type="protein sequence ID" value="RMI36730.1"/>
    <property type="molecule type" value="Genomic_DNA"/>
</dbReference>
<name>A0A3M2LIW5_9ACTN</name>
<dbReference type="AlphaFoldDB" id="A0A3M2LIW5"/>
<organism evidence="2 3">
    <name type="scientific">Actinomadura harenae</name>
    <dbReference type="NCBI Taxonomy" id="2483351"/>
    <lineage>
        <taxon>Bacteria</taxon>
        <taxon>Bacillati</taxon>
        <taxon>Actinomycetota</taxon>
        <taxon>Actinomycetes</taxon>
        <taxon>Streptosporangiales</taxon>
        <taxon>Thermomonosporaceae</taxon>
        <taxon>Actinomadura</taxon>
    </lineage>
</organism>
<accession>A0A3M2LIW5</accession>
<evidence type="ECO:0000256" key="1">
    <source>
        <dbReference type="SAM" id="MobiDB-lite"/>
    </source>
</evidence>
<gene>
    <name evidence="2" type="ORF">EBO15_37775</name>
</gene>
<dbReference type="Proteomes" id="UP000282674">
    <property type="component" value="Unassembled WGS sequence"/>
</dbReference>
<keyword evidence="3" id="KW-1185">Reference proteome</keyword>
<sequence length="85" mass="9285">MNEDPLVRSCDRFPLGLPGHAVPVSAEQPTTGARPWGMDQAVSPAPIRSMGKHEKPTSTRTEKVATKHNKDSEDVPDDYTQTVTD</sequence>
<proteinExistence type="predicted"/>
<feature type="compositionally biased region" description="Basic and acidic residues" evidence="1">
    <location>
        <begin position="51"/>
        <end position="73"/>
    </location>
</feature>
<evidence type="ECO:0000313" key="2">
    <source>
        <dbReference type="EMBL" id="RMI36730.1"/>
    </source>
</evidence>
<evidence type="ECO:0000313" key="3">
    <source>
        <dbReference type="Proteomes" id="UP000282674"/>
    </source>
</evidence>
<protein>
    <submittedName>
        <fullName evidence="2">Uncharacterized protein</fullName>
    </submittedName>
</protein>
<comment type="caution">
    <text evidence="2">The sequence shown here is derived from an EMBL/GenBank/DDBJ whole genome shotgun (WGS) entry which is preliminary data.</text>
</comment>
<feature type="region of interest" description="Disordered" evidence="1">
    <location>
        <begin position="15"/>
        <end position="85"/>
    </location>
</feature>